<dbReference type="Proteomes" id="UP000595064">
    <property type="component" value="Chromosome"/>
</dbReference>
<feature type="transmembrane region" description="Helical" evidence="1">
    <location>
        <begin position="12"/>
        <end position="40"/>
    </location>
</feature>
<keyword evidence="1" id="KW-0812">Transmembrane</keyword>
<dbReference type="KEGG" id="dla:I6G47_22920"/>
<name>A0A7T2YPS2_9BURK</name>
<protein>
    <submittedName>
        <fullName evidence="2">Uncharacterized protein</fullName>
    </submittedName>
</protein>
<sequence>MLALSLAVSAVLGLLALWVFAPLFIALTAGAVVALMLLAVAGRIGHTERTERTARTLPVAGWWAVALCAGAACVAMLVLLPDRLDGAPFLAFGMGLLAATCAGALVWLTGWLIAGRQPVPVSWWTGSALAGLGAFLALLLGGPDTAGWMAWRDQLRGYEAVPLRITLAEAPTAQREQALAELLQPLLEQGSRAVRHRQSTRFGNSVEHAVVPARWRIDGRLLEIMLAEKPPAPLLSAHVALLEQFAASGPAQAGQAPSWLMLASAQCLPPPRLRELSRLLGQGSELLARARRCTQQRSAQLQRLWPLLAGSVERVEVGEARRFHPWLGLQRWKAVAPTDNPEP</sequence>
<feature type="transmembrane region" description="Helical" evidence="1">
    <location>
        <begin position="121"/>
        <end position="142"/>
    </location>
</feature>
<dbReference type="EMBL" id="CP065748">
    <property type="protein sequence ID" value="QPS79846.1"/>
    <property type="molecule type" value="Genomic_DNA"/>
</dbReference>
<keyword evidence="1" id="KW-0472">Membrane</keyword>
<gene>
    <name evidence="2" type="ORF">I6G47_22920</name>
</gene>
<reference evidence="2 3" key="1">
    <citation type="submission" date="2020-12" db="EMBL/GenBank/DDBJ databases">
        <title>FDA dAtabase for Regulatory Grade micrObial Sequences (FDA-ARGOS): Supporting development and validation of Infectious Disease Dx tests.</title>
        <authorList>
            <person name="Sproer C."/>
            <person name="Gronow S."/>
            <person name="Severitt S."/>
            <person name="Schroder I."/>
            <person name="Tallon L."/>
            <person name="Sadzewicz L."/>
            <person name="Zhao X."/>
            <person name="Boylan J."/>
            <person name="Ott S."/>
            <person name="Bowen H."/>
            <person name="Vavikolanu K."/>
            <person name="Mehta A."/>
            <person name="Aluvathingal J."/>
            <person name="Nadendla S."/>
            <person name="Lowell S."/>
            <person name="Myers T."/>
            <person name="Yan Y."/>
            <person name="Sichtig H."/>
        </authorList>
    </citation>
    <scope>NUCLEOTIDE SEQUENCE [LARGE SCALE GENOMIC DNA]</scope>
    <source>
        <strain evidence="2 3">FDAARGOS_890</strain>
    </source>
</reference>
<feature type="transmembrane region" description="Helical" evidence="1">
    <location>
        <begin position="87"/>
        <end position="109"/>
    </location>
</feature>
<evidence type="ECO:0000313" key="2">
    <source>
        <dbReference type="EMBL" id="QPS79846.1"/>
    </source>
</evidence>
<keyword evidence="1" id="KW-1133">Transmembrane helix</keyword>
<organism evidence="2 3">
    <name type="scientific">Delftia lacustris</name>
    <dbReference type="NCBI Taxonomy" id="558537"/>
    <lineage>
        <taxon>Bacteria</taxon>
        <taxon>Pseudomonadati</taxon>
        <taxon>Pseudomonadota</taxon>
        <taxon>Betaproteobacteria</taxon>
        <taxon>Burkholderiales</taxon>
        <taxon>Comamonadaceae</taxon>
        <taxon>Delftia</taxon>
    </lineage>
</organism>
<evidence type="ECO:0000313" key="3">
    <source>
        <dbReference type="Proteomes" id="UP000595064"/>
    </source>
</evidence>
<accession>A0A7T2YPS2</accession>
<keyword evidence="3" id="KW-1185">Reference proteome</keyword>
<feature type="transmembrane region" description="Helical" evidence="1">
    <location>
        <begin position="60"/>
        <end position="80"/>
    </location>
</feature>
<dbReference type="AlphaFoldDB" id="A0A7T2YPS2"/>
<proteinExistence type="predicted"/>
<dbReference type="RefSeq" id="WP_016452160.1">
    <property type="nucleotide sequence ID" value="NZ_CP065748.1"/>
</dbReference>
<evidence type="ECO:0000256" key="1">
    <source>
        <dbReference type="SAM" id="Phobius"/>
    </source>
</evidence>